<dbReference type="RefSeq" id="WP_113630314.1">
    <property type="nucleotide sequence ID" value="NZ_QHCV01000017.1"/>
</dbReference>
<protein>
    <submittedName>
        <fullName evidence="1">Cyclopropane-fatty-acyl-phospholipid synthase</fullName>
    </submittedName>
</protein>
<name>A0A364V7G5_9CORY</name>
<dbReference type="InterPro" id="IPR029063">
    <property type="entry name" value="SAM-dependent_MTases_sf"/>
</dbReference>
<comment type="caution">
    <text evidence="1">The sequence shown here is derived from an EMBL/GenBank/DDBJ whole genome shotgun (WGS) entry which is preliminary data.</text>
</comment>
<dbReference type="EMBL" id="QHCV01000017">
    <property type="protein sequence ID" value="RAV32579.1"/>
    <property type="molecule type" value="Genomic_DNA"/>
</dbReference>
<dbReference type="Gene3D" id="3.40.50.150">
    <property type="entry name" value="Vaccinia Virus protein VP39"/>
    <property type="match status" value="1"/>
</dbReference>
<evidence type="ECO:0000313" key="1">
    <source>
        <dbReference type="EMBL" id="RAV32579.1"/>
    </source>
</evidence>
<dbReference type="Proteomes" id="UP000251577">
    <property type="component" value="Unassembled WGS sequence"/>
</dbReference>
<keyword evidence="2" id="KW-1185">Reference proteome</keyword>
<dbReference type="SUPFAM" id="SSF53335">
    <property type="entry name" value="S-adenosyl-L-methionine-dependent methyltransferases"/>
    <property type="match status" value="1"/>
</dbReference>
<organism evidence="1 2">
    <name type="scientific">Corynebacterium heidelbergense</name>
    <dbReference type="NCBI Taxonomy" id="2055947"/>
    <lineage>
        <taxon>Bacteria</taxon>
        <taxon>Bacillati</taxon>
        <taxon>Actinomycetota</taxon>
        <taxon>Actinomycetes</taxon>
        <taxon>Mycobacteriales</taxon>
        <taxon>Corynebacteriaceae</taxon>
        <taxon>Corynebacterium</taxon>
    </lineage>
</organism>
<accession>A0A364V7G5</accession>
<dbReference type="PANTHER" id="PTHR43667:SF2">
    <property type="entry name" value="FATTY ACID C-METHYL TRANSFERASE"/>
    <property type="match status" value="1"/>
</dbReference>
<dbReference type="Pfam" id="PF02353">
    <property type="entry name" value="CMAS"/>
    <property type="match status" value="1"/>
</dbReference>
<dbReference type="PANTHER" id="PTHR43667">
    <property type="entry name" value="CYCLOPROPANE-FATTY-ACYL-PHOSPHOLIPID SYNTHASE"/>
    <property type="match status" value="1"/>
</dbReference>
<dbReference type="AlphaFoldDB" id="A0A364V7G5"/>
<dbReference type="InterPro" id="IPR050723">
    <property type="entry name" value="CFA/CMAS"/>
</dbReference>
<evidence type="ECO:0000313" key="2">
    <source>
        <dbReference type="Proteomes" id="UP000251577"/>
    </source>
</evidence>
<gene>
    <name evidence="1" type="ORF">DLJ54_02745</name>
</gene>
<sequence length="424" mass="46505">MADRYIDADRWPGLCAPVRSRFQTRRAREVTQRLEDLLGSHGIGVDPGQVPFFDVRDGQALDRVTAAGWLGLAEGYMAGEWAAEPLPDVLAAIVDQPLQTRRSEVLGGLASRRKRQEFGTPTPGELPEGLVELYAGVTRATGGAVFASGAHTTETQVVRVGEDSYPVDVTWHGAPDPVERRDLDDAQRRRIELMLDDAGVRPGDRVLELPSSGGMLAIQAARRGASVDVITGDEEHAQAVVSRINAAGVAGGVRVEVIDAVVPSPRQWSGRYEAIFAVERVETMGDQGVRRYLRAVDRMLTGQGRAVVQMLVLTEDAPEYISETLDVMRAYVWPGLHYPTVAEVRETAVKYTGLRVGAQRHLGAHYRATVPLWRANFAAAGRQAAAAGFDAVFRRLWDYQLALHEALVQRGFVDCVEFTFLPRE</sequence>
<reference evidence="1 2" key="1">
    <citation type="journal article" date="2018" name="Syst. Appl. Microbiol.">
        <title>Corynebacterium heidelbergense sp. nov., isolated from the preen glands of Egyptian geese (Alopochen aegyptiacus).</title>
        <authorList>
            <person name="Braun M.S."/>
            <person name="Wang E."/>
            <person name="Zimmermann S."/>
            <person name="Wink M."/>
        </authorList>
    </citation>
    <scope>NUCLEOTIDE SEQUENCE [LARGE SCALE GENOMIC DNA]</scope>
    <source>
        <strain evidence="1 2">647</strain>
    </source>
</reference>
<proteinExistence type="predicted"/>